<evidence type="ECO:0000256" key="1">
    <source>
        <dbReference type="SAM" id="Phobius"/>
    </source>
</evidence>
<dbReference type="Gene3D" id="1.20.225.10">
    <property type="entry name" value="Bacteriocin AS-48"/>
    <property type="match status" value="1"/>
</dbReference>
<evidence type="ECO:0000313" key="5">
    <source>
        <dbReference type="Proteomes" id="UP000316806"/>
    </source>
</evidence>
<keyword evidence="1" id="KW-0812">Transmembrane</keyword>
<proteinExistence type="predicted"/>
<name>A0A516R889_STRST</name>
<protein>
    <recommendedName>
        <fullName evidence="8">Circular bacteriocin, circularin A/uberolysin family</fullName>
    </recommendedName>
</protein>
<dbReference type="EMBL" id="CP023690">
    <property type="protein sequence ID" value="QEV60326.1"/>
    <property type="molecule type" value="Genomic_DNA"/>
</dbReference>
<evidence type="ECO:0000313" key="6">
    <source>
        <dbReference type="Proteomes" id="UP000326505"/>
    </source>
</evidence>
<dbReference type="Proteomes" id="UP000316806">
    <property type="component" value="Chromosome"/>
</dbReference>
<keyword evidence="1" id="KW-0472">Membrane</keyword>
<keyword evidence="1" id="KW-1133">Transmembrane helix</keyword>
<reference evidence="2 7" key="3">
    <citation type="submission" date="2020-08" db="EMBL/GenBank/DDBJ databases">
        <title>Genomic Encyclopedia of Type Strains, Phase III (KMG-III): the genomes of soil and plant-associated and newly described type strains.</title>
        <authorList>
            <person name="Whitman W."/>
        </authorList>
    </citation>
    <scope>NUCLEOTIDE SEQUENCE [LARGE SCALE GENOMIC DNA]</scope>
    <source>
        <strain evidence="2 7">CECT 3146</strain>
    </source>
</reference>
<dbReference type="Proteomes" id="UP000326505">
    <property type="component" value="Chromosome"/>
</dbReference>
<dbReference type="OrthoDB" id="9978353at2"/>
<accession>A0A516R889</accession>
<evidence type="ECO:0000313" key="2">
    <source>
        <dbReference type="EMBL" id="MBB5106467.1"/>
    </source>
</evidence>
<dbReference type="AlphaFoldDB" id="A0A516R889"/>
<dbReference type="RefSeq" id="WP_030687439.1">
    <property type="nucleotide sequence ID" value="NZ_BMSQ01000011.1"/>
</dbReference>
<evidence type="ECO:0000313" key="7">
    <source>
        <dbReference type="Proteomes" id="UP000549009"/>
    </source>
</evidence>
<keyword evidence="7" id="KW-1185">Reference proteome</keyword>
<organism evidence="3 5">
    <name type="scientific">Streptomyces spectabilis</name>
    <dbReference type="NCBI Taxonomy" id="68270"/>
    <lineage>
        <taxon>Bacteria</taxon>
        <taxon>Bacillati</taxon>
        <taxon>Actinomycetota</taxon>
        <taxon>Actinomycetes</taxon>
        <taxon>Kitasatosporales</taxon>
        <taxon>Streptomycetaceae</taxon>
        <taxon>Streptomyces</taxon>
    </lineage>
</organism>
<dbReference type="InterPro" id="IPR009086">
    <property type="entry name" value="Bacteriocin_AS48"/>
</dbReference>
<dbReference type="EMBL" id="CP040916">
    <property type="protein sequence ID" value="QDQ11873.1"/>
    <property type="molecule type" value="Genomic_DNA"/>
</dbReference>
<dbReference type="Proteomes" id="UP000549009">
    <property type="component" value="Unassembled WGS sequence"/>
</dbReference>
<reference evidence="3 5" key="2">
    <citation type="journal article" date="2019" name="J. Ind. Microbiol. Biotechnol.">
        <title>The complete genomic sequence of Streptomyces spectabilis NRRL-2792 and identification of secondary metabolite biosynthetic gene clusters.</title>
        <authorList>
            <person name="Sinha A."/>
            <person name="Phillips-Salemka S."/>
            <person name="Niraula T.A."/>
            <person name="Short K.A."/>
            <person name="Niraula N.P."/>
        </authorList>
    </citation>
    <scope>NUCLEOTIDE SEQUENCE [LARGE SCALE GENOMIC DNA]</scope>
    <source>
        <strain evidence="3 5">NRRL 2792</strain>
    </source>
</reference>
<sequence>MNRSATRRPLTTAAVAATVFGAFMVAATATPFFLKNVLNMSKDSASVVYQSIMTGMDVASAIGLVSGGLAVGSVIIWGVKQAIKKGGKKAVIA</sequence>
<evidence type="ECO:0008006" key="8">
    <source>
        <dbReference type="Google" id="ProtNLM"/>
    </source>
</evidence>
<evidence type="ECO:0000313" key="3">
    <source>
        <dbReference type="EMBL" id="QDQ11873.1"/>
    </source>
</evidence>
<evidence type="ECO:0000313" key="4">
    <source>
        <dbReference type="EMBL" id="QEV60326.1"/>
    </source>
</evidence>
<dbReference type="EMBL" id="JACHJD010000009">
    <property type="protein sequence ID" value="MBB5106467.1"/>
    <property type="molecule type" value="Genomic_DNA"/>
</dbReference>
<reference evidence="4 6" key="1">
    <citation type="submission" date="2017-09" db="EMBL/GenBank/DDBJ databases">
        <authorList>
            <person name="Lee N."/>
            <person name="Cho B.-K."/>
        </authorList>
    </citation>
    <scope>NUCLEOTIDE SEQUENCE [LARGE SCALE GENOMIC DNA]</scope>
    <source>
        <strain evidence="4 6">ATCC 27465</strain>
    </source>
</reference>
<feature type="transmembrane region" description="Helical" evidence="1">
    <location>
        <begin position="58"/>
        <end position="79"/>
    </location>
</feature>
<gene>
    <name evidence="4" type="ORF">CP982_17660</name>
    <name evidence="3" type="ORF">FH965_15890</name>
    <name evidence="2" type="ORF">FHS40_005571</name>
</gene>
<dbReference type="KEGG" id="sspb:CP982_17660"/>